<protein>
    <recommendedName>
        <fullName evidence="3">tRNA threonylcarbamoyladenosine biosynthesis protein TsaE</fullName>
    </recommendedName>
    <alternativeName>
        <fullName evidence="10">t(6)A37 threonylcarbamoyladenosine biosynthesis protein TsaE</fullName>
    </alternativeName>
</protein>
<dbReference type="EMBL" id="CP011021">
    <property type="protein sequence ID" value="AKA50156.1"/>
    <property type="molecule type" value="Genomic_DNA"/>
</dbReference>
<comment type="similarity">
    <text evidence="2">Belongs to the TsaE family.</text>
</comment>
<evidence type="ECO:0000256" key="2">
    <source>
        <dbReference type="ARBA" id="ARBA00007599"/>
    </source>
</evidence>
<dbReference type="GO" id="GO:0005524">
    <property type="term" value="F:ATP binding"/>
    <property type="evidence" value="ECO:0007669"/>
    <property type="project" value="UniProtKB-KW"/>
</dbReference>
<evidence type="ECO:0000256" key="8">
    <source>
        <dbReference type="ARBA" id="ARBA00022840"/>
    </source>
</evidence>
<dbReference type="GO" id="GO:0002949">
    <property type="term" value="P:tRNA threonylcarbamoyladenosine modification"/>
    <property type="evidence" value="ECO:0007669"/>
    <property type="project" value="InterPro"/>
</dbReference>
<evidence type="ECO:0000256" key="5">
    <source>
        <dbReference type="ARBA" id="ARBA00022694"/>
    </source>
</evidence>
<evidence type="ECO:0000256" key="10">
    <source>
        <dbReference type="ARBA" id="ARBA00032441"/>
    </source>
</evidence>
<dbReference type="PANTHER" id="PTHR33540:SF2">
    <property type="entry name" value="TRNA THREONYLCARBAMOYLADENOSINE BIOSYNTHESIS PROTEIN TSAE"/>
    <property type="match status" value="1"/>
</dbReference>
<dbReference type="Pfam" id="PF02367">
    <property type="entry name" value="TsaE"/>
    <property type="match status" value="1"/>
</dbReference>
<evidence type="ECO:0000256" key="7">
    <source>
        <dbReference type="ARBA" id="ARBA00022741"/>
    </source>
</evidence>
<name>A0A0D5ZK33_9BACT</name>
<accession>A0A0D5ZK33</accession>
<dbReference type="KEGG" id="mgb:VO56_02830"/>
<dbReference type="Gene3D" id="3.40.50.300">
    <property type="entry name" value="P-loop containing nucleotide triphosphate hydrolases"/>
    <property type="match status" value="1"/>
</dbReference>
<proteinExistence type="inferred from homology"/>
<keyword evidence="9" id="KW-0460">Magnesium</keyword>
<keyword evidence="6" id="KW-0479">Metal-binding</keyword>
<comment type="subcellular location">
    <subcellularLocation>
        <location evidence="1">Cytoplasm</location>
    </subcellularLocation>
</comment>
<evidence type="ECO:0000313" key="11">
    <source>
        <dbReference type="EMBL" id="AKA50156.1"/>
    </source>
</evidence>
<evidence type="ECO:0000256" key="3">
    <source>
        <dbReference type="ARBA" id="ARBA00019010"/>
    </source>
</evidence>
<keyword evidence="4" id="KW-0963">Cytoplasm</keyword>
<dbReference type="GO" id="GO:0046872">
    <property type="term" value="F:metal ion binding"/>
    <property type="evidence" value="ECO:0007669"/>
    <property type="project" value="UniProtKB-KW"/>
</dbReference>
<dbReference type="Proteomes" id="UP000032722">
    <property type="component" value="Chromosome"/>
</dbReference>
<evidence type="ECO:0000256" key="4">
    <source>
        <dbReference type="ARBA" id="ARBA00022490"/>
    </source>
</evidence>
<keyword evidence="7" id="KW-0547">Nucleotide-binding</keyword>
<dbReference type="HOGENOM" id="CLU_087829_5_2_14"/>
<dbReference type="InterPro" id="IPR027417">
    <property type="entry name" value="P-loop_NTPase"/>
</dbReference>
<dbReference type="SUPFAM" id="SSF52540">
    <property type="entry name" value="P-loop containing nucleoside triphosphate hydrolases"/>
    <property type="match status" value="1"/>
</dbReference>
<dbReference type="GO" id="GO:0005737">
    <property type="term" value="C:cytoplasm"/>
    <property type="evidence" value="ECO:0007669"/>
    <property type="project" value="UniProtKB-SubCell"/>
</dbReference>
<evidence type="ECO:0000256" key="1">
    <source>
        <dbReference type="ARBA" id="ARBA00004496"/>
    </source>
</evidence>
<evidence type="ECO:0000313" key="12">
    <source>
        <dbReference type="Proteomes" id="UP000032722"/>
    </source>
</evidence>
<dbReference type="AlphaFoldDB" id="A0A0D5ZK33"/>
<dbReference type="InterPro" id="IPR003442">
    <property type="entry name" value="T6A_TsaE"/>
</dbReference>
<reference evidence="11 12" key="1">
    <citation type="journal article" date="2015" name="Genome Announc.">
        <title>Complete Genome Sequence of Mycoplasma meleagridis, a Possible Emerging Pathogen in Chickens.</title>
        <authorList>
            <person name="Abolnik C."/>
        </authorList>
    </citation>
    <scope>NUCLEOTIDE SEQUENCE [LARGE SCALE GENOMIC DNA]</scope>
    <source>
        <strain evidence="11 12">B2096 8B</strain>
    </source>
</reference>
<keyword evidence="5" id="KW-0819">tRNA processing</keyword>
<keyword evidence="8" id="KW-0067">ATP-binding</keyword>
<dbReference type="PANTHER" id="PTHR33540">
    <property type="entry name" value="TRNA THREONYLCARBAMOYLADENOSINE BIOSYNTHESIS PROTEIN TSAE"/>
    <property type="match status" value="1"/>
</dbReference>
<gene>
    <name evidence="11" type="ORF">VO56_02830</name>
</gene>
<organism evidence="12">
    <name type="scientific">Mycoplasmopsis gallinacea</name>
    <dbReference type="NCBI Taxonomy" id="29556"/>
    <lineage>
        <taxon>Bacteria</taxon>
        <taxon>Bacillati</taxon>
        <taxon>Mycoplasmatota</taxon>
        <taxon>Mycoplasmoidales</taxon>
        <taxon>Metamycoplasmataceae</taxon>
        <taxon>Mycoplasmopsis</taxon>
    </lineage>
</organism>
<sequence>MKFEKTYTINTIEQWEEILNEIFPLIQKTQTILLDGNLGAGKTTFVKMLGKKIGIKQNITSPSFSYMKDYPGLIHIDLYNYKGDLEEFEDYFEGNIVAIEWASLKKIDSYFDSYIQILINNDNNIRQVIVKEK</sequence>
<dbReference type="NCBIfam" id="TIGR00150">
    <property type="entry name" value="T6A_YjeE"/>
    <property type="match status" value="1"/>
</dbReference>
<evidence type="ECO:0000256" key="9">
    <source>
        <dbReference type="ARBA" id="ARBA00022842"/>
    </source>
</evidence>
<evidence type="ECO:0000256" key="6">
    <source>
        <dbReference type="ARBA" id="ARBA00022723"/>
    </source>
</evidence>
<dbReference type="PATRIC" id="fig|29556.3.peg.560"/>